<dbReference type="EMBL" id="BAAASJ010000120">
    <property type="protein sequence ID" value="GAA2661473.1"/>
    <property type="molecule type" value="Genomic_DNA"/>
</dbReference>
<reference evidence="2 3" key="1">
    <citation type="journal article" date="2019" name="Int. J. Syst. Evol. Microbiol.">
        <title>The Global Catalogue of Microorganisms (GCM) 10K type strain sequencing project: providing services to taxonomists for standard genome sequencing and annotation.</title>
        <authorList>
            <consortium name="The Broad Institute Genomics Platform"/>
            <consortium name="The Broad Institute Genome Sequencing Center for Infectious Disease"/>
            <person name="Wu L."/>
            <person name="Ma J."/>
        </authorList>
    </citation>
    <scope>NUCLEOTIDE SEQUENCE [LARGE SCALE GENOMIC DNA]</scope>
    <source>
        <strain evidence="2 3">JCM 4524</strain>
    </source>
</reference>
<evidence type="ECO:0000256" key="1">
    <source>
        <dbReference type="SAM" id="MobiDB-lite"/>
    </source>
</evidence>
<keyword evidence="3" id="KW-1185">Reference proteome</keyword>
<protein>
    <submittedName>
        <fullName evidence="2">Uncharacterized protein</fullName>
    </submittedName>
</protein>
<feature type="region of interest" description="Disordered" evidence="1">
    <location>
        <begin position="40"/>
        <end position="63"/>
    </location>
</feature>
<sequence>MIELAELRRQADDPDEAERLYWEVSSRAADAVNAAVNSRAGGGSLWTPVEVGGNSSKSMLSKG</sequence>
<name>A0ABN3RV06_9ACTN</name>
<comment type="caution">
    <text evidence="2">The sequence shown here is derived from an EMBL/GenBank/DDBJ whole genome shotgun (WGS) entry which is preliminary data.</text>
</comment>
<organism evidence="2 3">
    <name type="scientific">Streptomyces vastus</name>
    <dbReference type="NCBI Taxonomy" id="285451"/>
    <lineage>
        <taxon>Bacteria</taxon>
        <taxon>Bacillati</taxon>
        <taxon>Actinomycetota</taxon>
        <taxon>Actinomycetes</taxon>
        <taxon>Kitasatosporales</taxon>
        <taxon>Streptomycetaceae</taxon>
        <taxon>Streptomyces</taxon>
    </lineage>
</organism>
<evidence type="ECO:0000313" key="3">
    <source>
        <dbReference type="Proteomes" id="UP001500151"/>
    </source>
</evidence>
<evidence type="ECO:0000313" key="2">
    <source>
        <dbReference type="EMBL" id="GAA2661473.1"/>
    </source>
</evidence>
<gene>
    <name evidence="2" type="ORF">GCM10010307_79760</name>
</gene>
<accession>A0ABN3RV06</accession>
<dbReference type="Proteomes" id="UP001500151">
    <property type="component" value="Unassembled WGS sequence"/>
</dbReference>
<proteinExistence type="predicted"/>
<feature type="compositionally biased region" description="Polar residues" evidence="1">
    <location>
        <begin position="53"/>
        <end position="63"/>
    </location>
</feature>